<dbReference type="GO" id="GO:0032259">
    <property type="term" value="P:methylation"/>
    <property type="evidence" value="ECO:0007669"/>
    <property type="project" value="UniProtKB-KW"/>
</dbReference>
<dbReference type="InterPro" id="IPR016461">
    <property type="entry name" value="COMT-like"/>
</dbReference>
<evidence type="ECO:0000313" key="5">
    <source>
        <dbReference type="EMBL" id="UZE97552.1"/>
    </source>
</evidence>
<dbReference type="SUPFAM" id="SSF46785">
    <property type="entry name" value="Winged helix' DNA-binding domain"/>
    <property type="match status" value="1"/>
</dbReference>
<dbReference type="InterPro" id="IPR036388">
    <property type="entry name" value="WH-like_DNA-bd_sf"/>
</dbReference>
<keyword evidence="6" id="KW-1185">Reference proteome</keyword>
<dbReference type="GO" id="GO:0008168">
    <property type="term" value="F:methyltransferase activity"/>
    <property type="evidence" value="ECO:0007669"/>
    <property type="project" value="UniProtKB-KW"/>
</dbReference>
<keyword evidence="1 5" id="KW-0489">Methyltransferase</keyword>
<protein>
    <submittedName>
        <fullName evidence="5">Methyltransferase</fullName>
    </submittedName>
</protein>
<dbReference type="InterPro" id="IPR029063">
    <property type="entry name" value="SAM-dependent_MTases_sf"/>
</dbReference>
<feature type="domain" description="O-methyltransferase C-terminal" evidence="4">
    <location>
        <begin position="138"/>
        <end position="314"/>
    </location>
</feature>
<evidence type="ECO:0000256" key="1">
    <source>
        <dbReference type="ARBA" id="ARBA00022603"/>
    </source>
</evidence>
<keyword evidence="3" id="KW-0949">S-adenosyl-L-methionine</keyword>
<evidence type="ECO:0000259" key="4">
    <source>
        <dbReference type="Pfam" id="PF00891"/>
    </source>
</evidence>
<evidence type="ECO:0000313" key="6">
    <source>
        <dbReference type="Proteomes" id="UP001163739"/>
    </source>
</evidence>
<sequence>MGKHFFKPETQDALKTLLTDVKSYFRSVSLIKAIESNLPELLAENELSLDEICAYYRWNSVATRLLCDTLVTMEWFEVNEAGVYRNSQKMLTLLPELPKLAPLVDDWSRGMVDMSTMPEFLLNDTWDSGKVSEKYSYTQGLATKEETANYSNAMLDSVEPMADSLIQTIDFSLFKKVLDVGGGYGLLAHYIKVGNPLIEWVGVFDLPLAEEGFKKLQNDQVLDPSLHFIPGDFFNSELNDAYDCITLNRILFDWNDEKAKKIVSMCQKALKPGGILIVHEGCYRLDFNRIAASWLHLLVGGRLRTCEEVRAVISENTELKIDSTLKSKIPDWYIFVASKSS</sequence>
<dbReference type="Pfam" id="PF00891">
    <property type="entry name" value="Methyltransf_2"/>
    <property type="match status" value="1"/>
</dbReference>
<keyword evidence="2" id="KW-0808">Transferase</keyword>
<dbReference type="InterPro" id="IPR001077">
    <property type="entry name" value="COMT_C"/>
</dbReference>
<evidence type="ECO:0000256" key="3">
    <source>
        <dbReference type="ARBA" id="ARBA00022691"/>
    </source>
</evidence>
<dbReference type="Proteomes" id="UP001163739">
    <property type="component" value="Chromosome"/>
</dbReference>
<dbReference type="SUPFAM" id="SSF53335">
    <property type="entry name" value="S-adenosyl-L-methionine-dependent methyltransferases"/>
    <property type="match status" value="1"/>
</dbReference>
<dbReference type="PROSITE" id="PS51683">
    <property type="entry name" value="SAM_OMT_II"/>
    <property type="match status" value="1"/>
</dbReference>
<dbReference type="RefSeq" id="WP_265049026.1">
    <property type="nucleotide sequence ID" value="NZ_CP100390.1"/>
</dbReference>
<dbReference type="Gene3D" id="3.40.50.150">
    <property type="entry name" value="Vaccinia Virus protein VP39"/>
    <property type="match status" value="1"/>
</dbReference>
<dbReference type="CDD" id="cd02440">
    <property type="entry name" value="AdoMet_MTases"/>
    <property type="match status" value="1"/>
</dbReference>
<gene>
    <name evidence="5" type="ORF">NKI27_07365</name>
</gene>
<dbReference type="EMBL" id="CP100390">
    <property type="protein sequence ID" value="UZE97552.1"/>
    <property type="molecule type" value="Genomic_DNA"/>
</dbReference>
<name>A0ABY6N6E9_9ALTE</name>
<evidence type="ECO:0000256" key="2">
    <source>
        <dbReference type="ARBA" id="ARBA00022679"/>
    </source>
</evidence>
<proteinExistence type="predicted"/>
<dbReference type="Gene3D" id="1.10.10.10">
    <property type="entry name" value="Winged helix-like DNA-binding domain superfamily/Winged helix DNA-binding domain"/>
    <property type="match status" value="1"/>
</dbReference>
<dbReference type="PANTHER" id="PTHR11746">
    <property type="entry name" value="O-METHYLTRANSFERASE"/>
    <property type="match status" value="1"/>
</dbReference>
<dbReference type="InterPro" id="IPR036390">
    <property type="entry name" value="WH_DNA-bd_sf"/>
</dbReference>
<organism evidence="5 6">
    <name type="scientific">Alkalimarinus alittae</name>
    <dbReference type="NCBI Taxonomy" id="2961619"/>
    <lineage>
        <taxon>Bacteria</taxon>
        <taxon>Pseudomonadati</taxon>
        <taxon>Pseudomonadota</taxon>
        <taxon>Gammaproteobacteria</taxon>
        <taxon>Alteromonadales</taxon>
        <taxon>Alteromonadaceae</taxon>
        <taxon>Alkalimarinus</taxon>
    </lineage>
</organism>
<reference evidence="5" key="1">
    <citation type="submission" date="2022-06" db="EMBL/GenBank/DDBJ databases">
        <title>Alkalimarinus sp. nov., isolated from gut of a Alitta virens.</title>
        <authorList>
            <person name="Yang A.I."/>
            <person name="Shin N.-R."/>
        </authorList>
    </citation>
    <scope>NUCLEOTIDE SEQUENCE</scope>
    <source>
        <strain evidence="5">A2M4</strain>
    </source>
</reference>
<accession>A0ABY6N6E9</accession>